<evidence type="ECO:0000256" key="2">
    <source>
        <dbReference type="SAM" id="Phobius"/>
    </source>
</evidence>
<evidence type="ECO:0000256" key="1">
    <source>
        <dbReference type="SAM" id="MobiDB-lite"/>
    </source>
</evidence>
<dbReference type="Pfam" id="PF04748">
    <property type="entry name" value="Polysacc_deac_2"/>
    <property type="match status" value="1"/>
</dbReference>
<feature type="region of interest" description="Disordered" evidence="1">
    <location>
        <begin position="1"/>
        <end position="26"/>
    </location>
</feature>
<dbReference type="Gene3D" id="3.20.20.370">
    <property type="entry name" value="Glycoside hydrolase/deacetylase"/>
    <property type="match status" value="1"/>
</dbReference>
<dbReference type="InterPro" id="IPR006837">
    <property type="entry name" value="Divergent_DAC"/>
</dbReference>
<feature type="compositionally biased region" description="Basic and acidic residues" evidence="1">
    <location>
        <begin position="1"/>
        <end position="18"/>
    </location>
</feature>
<feature type="transmembrane region" description="Helical" evidence="2">
    <location>
        <begin position="32"/>
        <end position="50"/>
    </location>
</feature>
<dbReference type="CDD" id="cd10936">
    <property type="entry name" value="CE4_DAC2"/>
    <property type="match status" value="1"/>
</dbReference>
<dbReference type="RefSeq" id="WP_223021928.1">
    <property type="nucleotide sequence ID" value="NZ_CP078143.1"/>
</dbReference>
<organism evidence="3 4">
    <name type="scientific">Nitratireductor kimnyeongensis</name>
    <dbReference type="NCBI Taxonomy" id="430679"/>
    <lineage>
        <taxon>Bacteria</taxon>
        <taxon>Pseudomonadati</taxon>
        <taxon>Pseudomonadota</taxon>
        <taxon>Alphaproteobacteria</taxon>
        <taxon>Hyphomicrobiales</taxon>
        <taxon>Phyllobacteriaceae</taxon>
        <taxon>Nitratireductor</taxon>
    </lineage>
</organism>
<name>A0ABW0TB78_9HYPH</name>
<keyword evidence="2" id="KW-0472">Membrane</keyword>
<dbReference type="EMBL" id="JBHSNB010000003">
    <property type="protein sequence ID" value="MFC5586512.1"/>
    <property type="molecule type" value="Genomic_DNA"/>
</dbReference>
<feature type="compositionally biased region" description="Low complexity" evidence="1">
    <location>
        <begin position="66"/>
        <end position="86"/>
    </location>
</feature>
<dbReference type="PANTHER" id="PTHR30105">
    <property type="entry name" value="UNCHARACTERIZED YIBQ-RELATED"/>
    <property type="match status" value="1"/>
</dbReference>
<feature type="region of interest" description="Disordered" evidence="1">
    <location>
        <begin position="66"/>
        <end position="111"/>
    </location>
</feature>
<accession>A0ABW0TB78</accession>
<keyword evidence="4" id="KW-1185">Reference proteome</keyword>
<reference evidence="4" key="1">
    <citation type="journal article" date="2019" name="Int. J. Syst. Evol. Microbiol.">
        <title>The Global Catalogue of Microorganisms (GCM) 10K type strain sequencing project: providing services to taxonomists for standard genome sequencing and annotation.</title>
        <authorList>
            <consortium name="The Broad Institute Genomics Platform"/>
            <consortium name="The Broad Institute Genome Sequencing Center for Infectious Disease"/>
            <person name="Wu L."/>
            <person name="Ma J."/>
        </authorList>
    </citation>
    <scope>NUCLEOTIDE SEQUENCE [LARGE SCALE GENOMIC DNA]</scope>
    <source>
        <strain evidence="4">JCM 3366</strain>
    </source>
</reference>
<dbReference type="Proteomes" id="UP001596107">
    <property type="component" value="Unassembled WGS sequence"/>
</dbReference>
<evidence type="ECO:0000313" key="4">
    <source>
        <dbReference type="Proteomes" id="UP001596107"/>
    </source>
</evidence>
<comment type="caution">
    <text evidence="3">The sequence shown here is derived from an EMBL/GenBank/DDBJ whole genome shotgun (WGS) entry which is preliminary data.</text>
</comment>
<dbReference type="SUPFAM" id="SSF88713">
    <property type="entry name" value="Glycoside hydrolase/deacetylase"/>
    <property type="match status" value="1"/>
</dbReference>
<evidence type="ECO:0000313" key="3">
    <source>
        <dbReference type="EMBL" id="MFC5586512.1"/>
    </source>
</evidence>
<gene>
    <name evidence="3" type="ORF">ACFPOD_15465</name>
</gene>
<keyword evidence="2" id="KW-1133">Transmembrane helix</keyword>
<protein>
    <submittedName>
        <fullName evidence="3">Divergent polysaccharide deacetylase family protein</fullName>
    </submittedName>
</protein>
<dbReference type="InterPro" id="IPR011330">
    <property type="entry name" value="Glyco_hydro/deAcase_b/a-brl"/>
</dbReference>
<dbReference type="PANTHER" id="PTHR30105:SF2">
    <property type="entry name" value="DIVERGENT POLYSACCHARIDE DEACETYLASE SUPERFAMILY"/>
    <property type="match status" value="1"/>
</dbReference>
<proteinExistence type="predicted"/>
<sequence>MISGNRDIDRPLGRDDRPKKPKRHGFFTSERIALSLAAIAVLGVSTAVSLRDRPFRSPAAIAITEPVEQTVAETTTPEPATDAPQQGAPNASITRLGPKEPDENGTPENGVIVIRDPSAVGQHPRLAHLPDRALIEESETGPLPVRDAGGRRPFDVYARAWSGARGARIAIIIGGLGLSQTTTQEAIETLRPEITLAFAPSGNSLGRWMQTARKEGHEIVLQVPMEPFGYPSPNPGRNTLTVDASPAENLTRLRWALSRITNYTGIMNYMGGRFTAEAEPMDEIMAELGQRGLMYVDDGTSARSVAQDLALQEGVPFAASDVLIDPTGNNRRPDRGEILKKLDELERISRARGFAIGTGSAFDETIETVAEWAAEVSARGIELVPISALAADPQPR</sequence>
<keyword evidence="2" id="KW-0812">Transmembrane</keyword>